<evidence type="ECO:0000313" key="2">
    <source>
        <dbReference type="EMBL" id="AGP77895.1"/>
    </source>
</evidence>
<name>S5ADL4_9ALTE</name>
<evidence type="ECO:0000313" key="3">
    <source>
        <dbReference type="Proteomes" id="UP000014909"/>
    </source>
</evidence>
<dbReference type="KEGG" id="amh:I633_09450"/>
<protein>
    <submittedName>
        <fullName evidence="2">Uncharacterized protein</fullName>
    </submittedName>
</protein>
<dbReference type="HOGENOM" id="CLU_1840907_0_0_6"/>
<proteinExistence type="predicted"/>
<organism evidence="2 3">
    <name type="scientific">Alteromonas mediterranea 615</name>
    <dbReference type="NCBI Taxonomy" id="1300253"/>
    <lineage>
        <taxon>Bacteria</taxon>
        <taxon>Pseudomonadati</taxon>
        <taxon>Pseudomonadota</taxon>
        <taxon>Gammaproteobacteria</taxon>
        <taxon>Alteromonadales</taxon>
        <taxon>Alteromonadaceae</taxon>
        <taxon>Alteromonas/Salinimonas group</taxon>
        <taxon>Alteromonas</taxon>
    </lineage>
</organism>
<accession>S5ADL4</accession>
<feature type="region of interest" description="Disordered" evidence="1">
    <location>
        <begin position="117"/>
        <end position="139"/>
    </location>
</feature>
<dbReference type="EMBL" id="CP004846">
    <property type="protein sequence ID" value="AGP77895.1"/>
    <property type="molecule type" value="Genomic_DNA"/>
</dbReference>
<dbReference type="Proteomes" id="UP000014909">
    <property type="component" value="Chromosome"/>
</dbReference>
<feature type="compositionally biased region" description="Basic and acidic residues" evidence="1">
    <location>
        <begin position="121"/>
        <end position="139"/>
    </location>
</feature>
<sequence>MSDKQYNELMKVYSDRYYVQKNTDGIYVLVNHAAWKFLRGHSHGKAQVHIESYDKEAKRLLLTMTKGSVRLFNNRLKLVDKLDGEWENSLTDDGGFLVFESKDVHKVAEAFGIKKKPQRKPLSEERKNKLREQLAKVRP</sequence>
<reference evidence="2 3" key="1">
    <citation type="journal article" date="2013" name="Genome Biol. Evol.">
        <title>Genomic Diversity of "Deep Ecotype" Alteromonas macleodii Isolates: Evidence for Pan-Mediterranean Clonal Frames.</title>
        <authorList>
            <person name="Lopez-Perez M."/>
            <person name="Gonzaga A."/>
            <person name="Rodriguez-Valera F."/>
        </authorList>
    </citation>
    <scope>NUCLEOTIDE SEQUENCE [LARGE SCALE GENOMIC DNA]</scope>
    <source>
        <strain evidence="3">'English Channel 615'</strain>
    </source>
</reference>
<evidence type="ECO:0000256" key="1">
    <source>
        <dbReference type="SAM" id="MobiDB-lite"/>
    </source>
</evidence>
<gene>
    <name evidence="2" type="ORF">I633_09450</name>
</gene>
<dbReference type="AlphaFoldDB" id="S5ADL4"/>
<dbReference type="BioCyc" id="AMAC1300253:G12YX-1508-MONOMER"/>